<protein>
    <submittedName>
        <fullName evidence="2">Uncharacterized protein</fullName>
    </submittedName>
</protein>
<evidence type="ECO:0000256" key="1">
    <source>
        <dbReference type="SAM" id="MobiDB-lite"/>
    </source>
</evidence>
<feature type="region of interest" description="Disordered" evidence="1">
    <location>
        <begin position="1"/>
        <end position="37"/>
    </location>
</feature>
<name>A0A0E9SH86_ANGAN</name>
<feature type="compositionally biased region" description="Basic and acidic residues" evidence="1">
    <location>
        <begin position="1"/>
        <end position="27"/>
    </location>
</feature>
<dbReference type="EMBL" id="GBXM01067916">
    <property type="protein sequence ID" value="JAH40661.1"/>
    <property type="molecule type" value="Transcribed_RNA"/>
</dbReference>
<reference evidence="2" key="1">
    <citation type="submission" date="2014-11" db="EMBL/GenBank/DDBJ databases">
        <authorList>
            <person name="Amaro Gonzalez C."/>
        </authorList>
    </citation>
    <scope>NUCLEOTIDE SEQUENCE</scope>
</reference>
<evidence type="ECO:0000313" key="2">
    <source>
        <dbReference type="EMBL" id="JAH40661.1"/>
    </source>
</evidence>
<proteinExistence type="predicted"/>
<dbReference type="AlphaFoldDB" id="A0A0E9SH86"/>
<reference evidence="2" key="2">
    <citation type="journal article" date="2015" name="Fish Shellfish Immunol.">
        <title>Early steps in the European eel (Anguilla anguilla)-Vibrio vulnificus interaction in the gills: Role of the RtxA13 toxin.</title>
        <authorList>
            <person name="Callol A."/>
            <person name="Pajuelo D."/>
            <person name="Ebbesson L."/>
            <person name="Teles M."/>
            <person name="MacKenzie S."/>
            <person name="Amaro C."/>
        </authorList>
    </citation>
    <scope>NUCLEOTIDE SEQUENCE</scope>
</reference>
<accession>A0A0E9SH86</accession>
<sequence>MEEDLPDIHARSLKSPSEHGRAIMLEKVHRRNPSRTS</sequence>
<feature type="compositionally biased region" description="Basic residues" evidence="1">
    <location>
        <begin position="28"/>
        <end position="37"/>
    </location>
</feature>
<organism evidence="2">
    <name type="scientific">Anguilla anguilla</name>
    <name type="common">European freshwater eel</name>
    <name type="synonym">Muraena anguilla</name>
    <dbReference type="NCBI Taxonomy" id="7936"/>
    <lineage>
        <taxon>Eukaryota</taxon>
        <taxon>Metazoa</taxon>
        <taxon>Chordata</taxon>
        <taxon>Craniata</taxon>
        <taxon>Vertebrata</taxon>
        <taxon>Euteleostomi</taxon>
        <taxon>Actinopterygii</taxon>
        <taxon>Neopterygii</taxon>
        <taxon>Teleostei</taxon>
        <taxon>Anguilliformes</taxon>
        <taxon>Anguillidae</taxon>
        <taxon>Anguilla</taxon>
    </lineage>
</organism>